<dbReference type="Gene3D" id="3.30.420.40">
    <property type="match status" value="2"/>
</dbReference>
<dbReference type="InterPro" id="IPR013126">
    <property type="entry name" value="Hsp_70_fam"/>
</dbReference>
<evidence type="ECO:0000256" key="7">
    <source>
        <dbReference type="RuleBase" id="RU003322"/>
    </source>
</evidence>
<evidence type="ECO:0000256" key="4">
    <source>
        <dbReference type="ARBA" id="ARBA00022840"/>
    </source>
</evidence>
<evidence type="ECO:0000256" key="3">
    <source>
        <dbReference type="ARBA" id="ARBA00022741"/>
    </source>
</evidence>
<evidence type="ECO:0000256" key="6">
    <source>
        <dbReference type="ARBA" id="ARBA00023186"/>
    </source>
</evidence>
<dbReference type="PROSITE" id="PS00018">
    <property type="entry name" value="EF_HAND_1"/>
    <property type="match status" value="1"/>
</dbReference>
<dbReference type="InterPro" id="IPR018181">
    <property type="entry name" value="Heat_shock_70_CS"/>
</dbReference>
<keyword evidence="2" id="KW-0597">Phosphoprotein</keyword>
<keyword evidence="5" id="KW-0346">Stress response</keyword>
<dbReference type="Proteomes" id="UP001500979">
    <property type="component" value="Unassembled WGS sequence"/>
</dbReference>
<dbReference type="EMBL" id="BAAAUX010000011">
    <property type="protein sequence ID" value="GAA2786123.1"/>
    <property type="molecule type" value="Genomic_DNA"/>
</dbReference>
<gene>
    <name evidence="8" type="primary">dnaK_1</name>
    <name evidence="8" type="ORF">GCM10010470_20460</name>
</gene>
<dbReference type="PROSITE" id="PS00297">
    <property type="entry name" value="HSP70_1"/>
    <property type="match status" value="1"/>
</dbReference>
<dbReference type="SUPFAM" id="SSF100920">
    <property type="entry name" value="Heat shock protein 70kD (HSP70), peptide-binding domain"/>
    <property type="match status" value="1"/>
</dbReference>
<dbReference type="PROSITE" id="PS00329">
    <property type="entry name" value="HSP70_2"/>
    <property type="match status" value="1"/>
</dbReference>
<dbReference type="Pfam" id="PF00012">
    <property type="entry name" value="HSP70"/>
    <property type="match status" value="1"/>
</dbReference>
<name>A0ABN3VB13_9PSEU</name>
<dbReference type="Gene3D" id="3.90.640.10">
    <property type="entry name" value="Actin, Chain A, domain 4"/>
    <property type="match status" value="1"/>
</dbReference>
<keyword evidence="9" id="KW-1185">Reference proteome</keyword>
<reference evidence="8 9" key="1">
    <citation type="journal article" date="2019" name="Int. J. Syst. Evol. Microbiol.">
        <title>The Global Catalogue of Microorganisms (GCM) 10K type strain sequencing project: providing services to taxonomists for standard genome sequencing and annotation.</title>
        <authorList>
            <consortium name="The Broad Institute Genomics Platform"/>
            <consortium name="The Broad Institute Genome Sequencing Center for Infectious Disease"/>
            <person name="Wu L."/>
            <person name="Ma J."/>
        </authorList>
    </citation>
    <scope>NUCLEOTIDE SEQUENCE [LARGE SCALE GENOMIC DNA]</scope>
    <source>
        <strain evidence="8 9">JCM 9383</strain>
    </source>
</reference>
<dbReference type="RefSeq" id="WP_344679316.1">
    <property type="nucleotide sequence ID" value="NZ_BAAAUX010000011.1"/>
</dbReference>
<evidence type="ECO:0000256" key="2">
    <source>
        <dbReference type="ARBA" id="ARBA00022553"/>
    </source>
</evidence>
<dbReference type="InterPro" id="IPR029047">
    <property type="entry name" value="HSP70_peptide-bd_sf"/>
</dbReference>
<dbReference type="InterPro" id="IPR018247">
    <property type="entry name" value="EF_Hand_1_Ca_BS"/>
</dbReference>
<dbReference type="Gene3D" id="2.60.34.10">
    <property type="entry name" value="Substrate Binding Domain Of DNAk, Chain A, domain 1"/>
    <property type="match status" value="1"/>
</dbReference>
<protein>
    <submittedName>
        <fullName evidence="8">Molecular chaperone DnaK</fullName>
    </submittedName>
</protein>
<sequence>MTAIGIDLGTTNSVVARYDSGGAGSSVVTVGGARSTPSVVSMRSRDGKEELLVGSPAFNWAKRDPENTILSVKRLMGRDFADEAVAEARERRSYRIVPGSDEDPRAHVVIGRTTYTPAQVSTLILERLKQGATEKLGTDVTHAVITVPAYFKEAQRAATREAGEAAGLVVKRIIDEPTAAAVAFGLEHHDGGRHRVLVYDLGGGTFDISILNTVTDADGRHHFHVLDFNGDNWLGGDDFDQLITGRITEWVRQNAGVDPSGDSEFLFHAKKAAEEAKRELSTAESTDIIIPAAYRSAGRPVDVEMTLTRAEFEEMITPLVDRTIALVRTALDRQHLAPDDISDVLLVGGSTLVPKVCEVVEDFFGSGKVRRDIDAMECVAIGAGILASTLHGVECAKCGTVNDESAKECTECRGTLVSARSVGELQIYDVTGMALGVAAVKGSQADTFVPIIPRGTPYPMSEPMRHTFQATDGRLIRVPVYEGDSGIASENQEQGVIEYELPEEIDIHSRVDVSFLFDRNRELHVTINVPGTSLVYRKKLRFDTARSQGPSKVAVEEDEATHRADLMYVEEVTRHFVRTYGQYLDPSQAMKIEGDLNRAQQTLVFSDPAECRRMTSVLEGDIFGSGLASQLYLAERAADRATPDDAHRINQAIVAVQQAFQQGRRETVLEQSQALRVMVAKVGQEYEVSAIGDSRSFDGLLKLLDEA</sequence>
<comment type="caution">
    <text evidence="8">The sequence shown here is derived from an EMBL/GenBank/DDBJ whole genome shotgun (WGS) entry which is preliminary data.</text>
</comment>
<keyword evidence="3 7" id="KW-0547">Nucleotide-binding</keyword>
<evidence type="ECO:0000313" key="9">
    <source>
        <dbReference type="Proteomes" id="UP001500979"/>
    </source>
</evidence>
<proteinExistence type="inferred from homology"/>
<evidence type="ECO:0000313" key="8">
    <source>
        <dbReference type="EMBL" id="GAA2786123.1"/>
    </source>
</evidence>
<dbReference type="PANTHER" id="PTHR19375">
    <property type="entry name" value="HEAT SHOCK PROTEIN 70KDA"/>
    <property type="match status" value="1"/>
</dbReference>
<evidence type="ECO:0000256" key="1">
    <source>
        <dbReference type="ARBA" id="ARBA00007381"/>
    </source>
</evidence>
<keyword evidence="6" id="KW-0143">Chaperone</keyword>
<keyword evidence="4 7" id="KW-0067">ATP-binding</keyword>
<dbReference type="SUPFAM" id="SSF53067">
    <property type="entry name" value="Actin-like ATPase domain"/>
    <property type="match status" value="2"/>
</dbReference>
<organism evidence="8 9">
    <name type="scientific">Saccharopolyspora taberi</name>
    <dbReference type="NCBI Taxonomy" id="60895"/>
    <lineage>
        <taxon>Bacteria</taxon>
        <taxon>Bacillati</taxon>
        <taxon>Actinomycetota</taxon>
        <taxon>Actinomycetes</taxon>
        <taxon>Pseudonocardiales</taxon>
        <taxon>Pseudonocardiaceae</taxon>
        <taxon>Saccharopolyspora</taxon>
    </lineage>
</organism>
<dbReference type="InterPro" id="IPR043129">
    <property type="entry name" value="ATPase_NBD"/>
</dbReference>
<evidence type="ECO:0000256" key="5">
    <source>
        <dbReference type="ARBA" id="ARBA00023016"/>
    </source>
</evidence>
<comment type="similarity">
    <text evidence="1 7">Belongs to the heat shock protein 70 family.</text>
</comment>
<accession>A0ABN3VB13</accession>
<dbReference type="PRINTS" id="PR00301">
    <property type="entry name" value="HEATSHOCK70"/>
</dbReference>